<comment type="caution">
    <text evidence="2">The sequence shown here is derived from an EMBL/GenBank/DDBJ whole genome shotgun (WGS) entry which is preliminary data.</text>
</comment>
<protein>
    <submittedName>
        <fullName evidence="2">Uncharacterized protein</fullName>
    </submittedName>
</protein>
<reference evidence="2 3" key="1">
    <citation type="submission" date="2019-02" db="EMBL/GenBank/DDBJ databases">
        <title>Deep-cultivation of Planctomycetes and their phenomic and genomic characterization uncovers novel biology.</title>
        <authorList>
            <person name="Wiegand S."/>
            <person name="Jogler M."/>
            <person name="Boedeker C."/>
            <person name="Pinto D."/>
            <person name="Vollmers J."/>
            <person name="Rivas-Marin E."/>
            <person name="Kohn T."/>
            <person name="Peeters S.H."/>
            <person name="Heuer A."/>
            <person name="Rast P."/>
            <person name="Oberbeckmann S."/>
            <person name="Bunk B."/>
            <person name="Jeske O."/>
            <person name="Meyerdierks A."/>
            <person name="Storesund J.E."/>
            <person name="Kallscheuer N."/>
            <person name="Luecker S."/>
            <person name="Lage O.M."/>
            <person name="Pohl T."/>
            <person name="Merkel B.J."/>
            <person name="Hornburger P."/>
            <person name="Mueller R.-W."/>
            <person name="Bruemmer F."/>
            <person name="Labrenz M."/>
            <person name="Spormann A.M."/>
            <person name="Op Den Camp H."/>
            <person name="Overmann J."/>
            <person name="Amann R."/>
            <person name="Jetten M.S.M."/>
            <person name="Mascher T."/>
            <person name="Medema M.H."/>
            <person name="Devos D.P."/>
            <person name="Kaster A.-K."/>
            <person name="Ovreas L."/>
            <person name="Rohde M."/>
            <person name="Galperin M.Y."/>
            <person name="Jogler C."/>
        </authorList>
    </citation>
    <scope>NUCLEOTIDE SEQUENCE [LARGE SCALE GENOMIC DNA]</scope>
    <source>
        <strain evidence="2 3">Pla52n</strain>
    </source>
</reference>
<dbReference type="RefSeq" id="WP_146523364.1">
    <property type="nucleotide sequence ID" value="NZ_CP151726.1"/>
</dbReference>
<dbReference type="EMBL" id="SJPN01000013">
    <property type="protein sequence ID" value="TWT91984.1"/>
    <property type="molecule type" value="Genomic_DNA"/>
</dbReference>
<dbReference type="Proteomes" id="UP000320176">
    <property type="component" value="Unassembled WGS sequence"/>
</dbReference>
<evidence type="ECO:0000313" key="3">
    <source>
        <dbReference type="Proteomes" id="UP000320176"/>
    </source>
</evidence>
<sequence length="254" mass="28814" precursor="true">MTRLLIILAAVATICCNEAQAQVFFRGGLLQREFGTRGVDARRPQAPNRYRTPYPTSSQGISIGVGSYPYYNYPRPGQFDPYRFDNYVHDPYATGSFKAPDLLNDPYFRERHRYDSRFPGRYRVPAVPSPEVPYHPHQAVQEPRSHSHYAPAPRQIAPAERTNNPTGFDAGPEQLARSLMNGRDSDLWLEFLMPDQVSAMIAEGNEEQLRDLLGRYEGIQNSEELEWITKLDGFAATKALLRSHVSLPNQSLSL</sequence>
<evidence type="ECO:0000313" key="2">
    <source>
        <dbReference type="EMBL" id="TWT91984.1"/>
    </source>
</evidence>
<feature type="chain" id="PRO_5022833815" evidence="1">
    <location>
        <begin position="22"/>
        <end position="254"/>
    </location>
</feature>
<accession>A0A5C5ZWK9</accession>
<dbReference type="AlphaFoldDB" id="A0A5C5ZWK9"/>
<keyword evidence="1" id="KW-0732">Signal</keyword>
<evidence type="ECO:0000256" key="1">
    <source>
        <dbReference type="SAM" id="SignalP"/>
    </source>
</evidence>
<keyword evidence="3" id="KW-1185">Reference proteome</keyword>
<organism evidence="2 3">
    <name type="scientific">Stieleria varia</name>
    <dbReference type="NCBI Taxonomy" id="2528005"/>
    <lineage>
        <taxon>Bacteria</taxon>
        <taxon>Pseudomonadati</taxon>
        <taxon>Planctomycetota</taxon>
        <taxon>Planctomycetia</taxon>
        <taxon>Pirellulales</taxon>
        <taxon>Pirellulaceae</taxon>
        <taxon>Stieleria</taxon>
    </lineage>
</organism>
<dbReference type="OrthoDB" id="292704at2"/>
<feature type="signal peptide" evidence="1">
    <location>
        <begin position="1"/>
        <end position="21"/>
    </location>
</feature>
<proteinExistence type="predicted"/>
<name>A0A5C5ZWK9_9BACT</name>
<gene>
    <name evidence="2" type="ORF">Pla52n_64570</name>
</gene>